<comment type="catalytic activity">
    <reaction evidence="15 16">
        <text>a ubiquinone + NADH + 5 H(+)(in) = a ubiquinol + NAD(+) + 4 H(+)(out)</text>
        <dbReference type="Rhea" id="RHEA:29091"/>
        <dbReference type="Rhea" id="RHEA-COMP:9565"/>
        <dbReference type="Rhea" id="RHEA-COMP:9566"/>
        <dbReference type="ChEBI" id="CHEBI:15378"/>
        <dbReference type="ChEBI" id="CHEBI:16389"/>
        <dbReference type="ChEBI" id="CHEBI:17976"/>
        <dbReference type="ChEBI" id="CHEBI:57540"/>
        <dbReference type="ChEBI" id="CHEBI:57945"/>
        <dbReference type="EC" id="7.1.1.2"/>
    </reaction>
</comment>
<dbReference type="GO" id="GO:0003954">
    <property type="term" value="F:NADH dehydrogenase activity"/>
    <property type="evidence" value="ECO:0007669"/>
    <property type="project" value="TreeGrafter"/>
</dbReference>
<keyword evidence="8" id="KW-1278">Translocase</keyword>
<feature type="transmembrane region" description="Helical" evidence="16">
    <location>
        <begin position="333"/>
        <end position="353"/>
    </location>
</feature>
<comment type="subcellular location">
    <subcellularLocation>
        <location evidence="1 16">Mitochondrion membrane</location>
        <topology evidence="1 16">Multi-pass membrane protein</topology>
    </subcellularLocation>
</comment>
<proteinExistence type="inferred from homology"/>
<evidence type="ECO:0000256" key="14">
    <source>
        <dbReference type="ARBA" id="ARBA00023136"/>
    </source>
</evidence>
<keyword evidence="10 16" id="KW-1133">Transmembrane helix</keyword>
<accession>X2C867</accession>
<feature type="transmembrane region" description="Helical" evidence="16">
    <location>
        <begin position="60"/>
        <end position="82"/>
    </location>
</feature>
<evidence type="ECO:0000256" key="10">
    <source>
        <dbReference type="ARBA" id="ARBA00022989"/>
    </source>
</evidence>
<feature type="transmembrane region" description="Helical" evidence="16">
    <location>
        <begin position="300"/>
        <end position="321"/>
    </location>
</feature>
<dbReference type="Pfam" id="PF00361">
    <property type="entry name" value="Proton_antipo_M"/>
    <property type="match status" value="1"/>
</dbReference>
<evidence type="ECO:0000256" key="8">
    <source>
        <dbReference type="ARBA" id="ARBA00022967"/>
    </source>
</evidence>
<keyword evidence="12 16" id="KW-0830">Ubiquinone</keyword>
<evidence type="ECO:0000259" key="18">
    <source>
        <dbReference type="Pfam" id="PF01059"/>
    </source>
</evidence>
<dbReference type="InterPro" id="IPR000260">
    <property type="entry name" value="NADH4_N"/>
</dbReference>
<feature type="transmembrane region" description="Helical" evidence="16">
    <location>
        <begin position="171"/>
        <end position="196"/>
    </location>
</feature>
<dbReference type="GO" id="GO:0042773">
    <property type="term" value="P:ATP synthesis coupled electron transport"/>
    <property type="evidence" value="ECO:0007669"/>
    <property type="project" value="InterPro"/>
</dbReference>
<dbReference type="GO" id="GO:0031966">
    <property type="term" value="C:mitochondrial membrane"/>
    <property type="evidence" value="ECO:0007669"/>
    <property type="project" value="UniProtKB-SubCell"/>
</dbReference>
<evidence type="ECO:0000313" key="19">
    <source>
        <dbReference type="EMBL" id="AGL10937.1"/>
    </source>
</evidence>
<keyword evidence="14 16" id="KW-0472">Membrane</keyword>
<evidence type="ECO:0000256" key="11">
    <source>
        <dbReference type="ARBA" id="ARBA00023027"/>
    </source>
</evidence>
<keyword evidence="13 16" id="KW-0496">Mitochondrion</keyword>
<dbReference type="GeneID" id="18667230"/>
<keyword evidence="5 16" id="KW-0813">Transport</keyword>
<evidence type="ECO:0000256" key="7">
    <source>
        <dbReference type="ARBA" id="ARBA00022692"/>
    </source>
</evidence>
<dbReference type="PRINTS" id="PR01437">
    <property type="entry name" value="NUOXDRDTASE4"/>
</dbReference>
<feature type="transmembrane region" description="Helical" evidence="16">
    <location>
        <begin position="89"/>
        <end position="105"/>
    </location>
</feature>
<evidence type="ECO:0000256" key="9">
    <source>
        <dbReference type="ARBA" id="ARBA00022982"/>
    </source>
</evidence>
<dbReference type="AlphaFoldDB" id="X2C867"/>
<keyword evidence="11 16" id="KW-0520">NAD</keyword>
<keyword evidence="9 16" id="KW-0249">Electron transport</keyword>
<evidence type="ECO:0000256" key="15">
    <source>
        <dbReference type="ARBA" id="ARBA00049551"/>
    </source>
</evidence>
<evidence type="ECO:0000256" key="6">
    <source>
        <dbReference type="ARBA" id="ARBA00022660"/>
    </source>
</evidence>
<dbReference type="GO" id="GO:0048039">
    <property type="term" value="F:ubiquinone binding"/>
    <property type="evidence" value="ECO:0007669"/>
    <property type="project" value="TreeGrafter"/>
</dbReference>
<dbReference type="InterPro" id="IPR003918">
    <property type="entry name" value="NADH_UbQ_OxRdtase"/>
</dbReference>
<evidence type="ECO:0000256" key="4">
    <source>
        <dbReference type="ARBA" id="ARBA00021006"/>
    </source>
</evidence>
<reference evidence="19" key="1">
    <citation type="journal article" date="2014" name="Mitochondrial DNA">
        <title>Complete mitochondrial genome of Phoxinus tumensis (Cypriniformes: Cyprinidae).</title>
        <authorList>
            <person name="Xu W."/>
            <person name="Chen A."/>
            <person name="Xia R."/>
            <person name="Fu C."/>
        </authorList>
    </citation>
    <scope>NUCLEOTIDE SEQUENCE</scope>
</reference>
<feature type="transmembrane region" description="Helical" evidence="16">
    <location>
        <begin position="141"/>
        <end position="165"/>
    </location>
</feature>
<dbReference type="EMBL" id="KC667144">
    <property type="protein sequence ID" value="AGL10937.1"/>
    <property type="molecule type" value="Genomic_DNA"/>
</dbReference>
<feature type="transmembrane region" description="Helical" evidence="16">
    <location>
        <begin position="275"/>
        <end position="294"/>
    </location>
</feature>
<gene>
    <name evidence="19" type="primary">ND4</name>
</gene>
<dbReference type="GO" id="GO:0015990">
    <property type="term" value="P:electron transport coupled proton transport"/>
    <property type="evidence" value="ECO:0007669"/>
    <property type="project" value="TreeGrafter"/>
</dbReference>
<organism evidence="19">
    <name type="scientific">Hirudo nipponia</name>
    <name type="common">Korean blood-sucking leech</name>
    <dbReference type="NCBI Taxonomy" id="42736"/>
    <lineage>
        <taxon>Eukaryota</taxon>
        <taxon>Metazoa</taxon>
        <taxon>Spiralia</taxon>
        <taxon>Lophotrochozoa</taxon>
        <taxon>Annelida</taxon>
        <taxon>Clitellata</taxon>
        <taxon>Hirudinea</taxon>
        <taxon>Hirudinida</taxon>
        <taxon>Hirudiniformes</taxon>
        <taxon>Hirudinidae</taxon>
        <taxon>Hirudo</taxon>
    </lineage>
</organism>
<evidence type="ECO:0000259" key="17">
    <source>
        <dbReference type="Pfam" id="PF00361"/>
    </source>
</evidence>
<dbReference type="RefSeq" id="YP_009019397.1">
    <property type="nucleotide sequence ID" value="NC_023776.1"/>
</dbReference>
<evidence type="ECO:0000256" key="2">
    <source>
        <dbReference type="ARBA" id="ARBA00009025"/>
    </source>
</evidence>
<sequence>MLKLFLPMFGLLIFSKNYYIWVMAIIMMMASVMIFLMNYMNWGVVSIKLTDWSMMDSISFLLMLLTIWVCVMMLVCSFKYVYTRMNSSLFFSLILLLLLILLMSFCQVNIVWFYILFEFSLVPTMWLIMKWGYQPERLQASMYLIMYTFMGSLPMLCCMLLMGWFNGSFSFFMWFIYCNNIFMDSWWLLFLLGFLVKLPMYPFHLWLPKAHVEAPVSGSVILASILLKLGGYGIIRMGLLYPWLNLSMIPMLLSFSLLGGVVSSFICLRQIDLKSLIAYSSISHMGLMLIGALSSCKIGLFGSLMMMISHGFSSSALFIMANMNYDSCNSRSVLVSKGVMLVVPMVSFFWFTFSIMNMAAPPFINLISEIFIIMSLTHISSLSLMMIGLISFFTLCYSLNMYAMINHGSWSNYLHFYKLVCSKDYIMLIYMIVPSLLLLFK</sequence>
<evidence type="ECO:0000256" key="5">
    <source>
        <dbReference type="ARBA" id="ARBA00022448"/>
    </source>
</evidence>
<dbReference type="Pfam" id="PF01059">
    <property type="entry name" value="Oxidored_q5_N"/>
    <property type="match status" value="1"/>
</dbReference>
<protein>
    <recommendedName>
        <fullName evidence="4 16">NADH-ubiquinone oxidoreductase chain 4</fullName>
        <ecNumber evidence="3 16">7.1.1.2</ecNumber>
    </recommendedName>
</protein>
<feature type="domain" description="NADH:ubiquinone oxidoreductase chain 4 N-terminal" evidence="18">
    <location>
        <begin position="1"/>
        <end position="103"/>
    </location>
</feature>
<dbReference type="CTD" id="4538"/>
<keyword evidence="7 16" id="KW-0812">Transmembrane</keyword>
<feature type="transmembrane region" description="Helical" evidence="16">
    <location>
        <begin position="247"/>
        <end position="268"/>
    </location>
</feature>
<evidence type="ECO:0000256" key="3">
    <source>
        <dbReference type="ARBA" id="ARBA00012944"/>
    </source>
</evidence>
<name>X2C867_HIRNI</name>
<feature type="transmembrane region" description="Helical" evidence="16">
    <location>
        <begin position="216"/>
        <end position="235"/>
    </location>
</feature>
<evidence type="ECO:0000256" key="1">
    <source>
        <dbReference type="ARBA" id="ARBA00004225"/>
    </source>
</evidence>
<comment type="function">
    <text evidence="16">Core subunit of the mitochondrial membrane respiratory chain NADH dehydrogenase (Complex I) which catalyzes electron transfer from NADH through the respiratory chain, using ubiquinone as an electron acceptor. Essential for the catalytic activity and assembly of complex I.</text>
</comment>
<keyword evidence="6 16" id="KW-0679">Respiratory chain</keyword>
<dbReference type="PANTHER" id="PTHR43507:SF20">
    <property type="entry name" value="NADH-UBIQUINONE OXIDOREDUCTASE CHAIN 4"/>
    <property type="match status" value="1"/>
</dbReference>
<dbReference type="EC" id="7.1.1.2" evidence="3 16"/>
<feature type="domain" description="NADH:quinone oxidoreductase/Mrp antiporter transmembrane" evidence="17">
    <location>
        <begin position="109"/>
        <end position="391"/>
    </location>
</feature>
<dbReference type="InterPro" id="IPR001750">
    <property type="entry name" value="ND/Mrp_TM"/>
</dbReference>
<dbReference type="GO" id="GO:0008137">
    <property type="term" value="F:NADH dehydrogenase (ubiquinone) activity"/>
    <property type="evidence" value="ECO:0007669"/>
    <property type="project" value="UniProtKB-UniRule"/>
</dbReference>
<evidence type="ECO:0000256" key="13">
    <source>
        <dbReference type="ARBA" id="ARBA00023128"/>
    </source>
</evidence>
<feature type="transmembrane region" description="Helical" evidence="16">
    <location>
        <begin position="20"/>
        <end position="40"/>
    </location>
</feature>
<dbReference type="PANTHER" id="PTHR43507">
    <property type="entry name" value="NADH-UBIQUINONE OXIDOREDUCTASE CHAIN 4"/>
    <property type="match status" value="1"/>
</dbReference>
<evidence type="ECO:0000256" key="16">
    <source>
        <dbReference type="RuleBase" id="RU003297"/>
    </source>
</evidence>
<geneLocation type="mitochondrion" evidence="19"/>
<feature type="transmembrane region" description="Helical" evidence="16">
    <location>
        <begin position="111"/>
        <end position="129"/>
    </location>
</feature>
<comment type="similarity">
    <text evidence="2 16">Belongs to the complex I subunit 4 family.</text>
</comment>
<evidence type="ECO:0000256" key="12">
    <source>
        <dbReference type="ARBA" id="ARBA00023075"/>
    </source>
</evidence>